<dbReference type="RefSeq" id="WP_046368905.1">
    <property type="nucleotide sequence ID" value="NZ_BBWV01000002.1"/>
</dbReference>
<sequence length="272" mass="30955">MDSRPYSRFQLAKKYLRYWLHADNGKGHGIHSPFVYAFVREVLMEIDFSQPLASREIEKLRKRLLSDNSVLQVEDWGAGSTQQGRQRERRVSDIAKHAAKSSRWGALLHRSVAYFQPKGIVELGTSLGLSGAYLASARFGAPFYTIEGSPKVAERARQHFKELGMTDVEVVTGQFDNCLPQLLPQLPKPFFAYVDGNHQEEPTINYFHQLKANADADTVLVFDDIHWSAGMEAAWETIKNDPAVTCTIDLFFVGFVFFRPGIRPARHFTIRY</sequence>
<dbReference type="GO" id="GO:0008168">
    <property type="term" value="F:methyltransferase activity"/>
    <property type="evidence" value="ECO:0007669"/>
    <property type="project" value="UniProtKB-KW"/>
</dbReference>
<accession>A0A0E9MZ02</accession>
<dbReference type="Gene3D" id="3.40.50.150">
    <property type="entry name" value="Vaccinia Virus protein VP39"/>
    <property type="match status" value="1"/>
</dbReference>
<dbReference type="EMBL" id="BBWV01000002">
    <property type="protein sequence ID" value="GAO42942.1"/>
    <property type="molecule type" value="Genomic_DNA"/>
</dbReference>
<dbReference type="InterPro" id="IPR029063">
    <property type="entry name" value="SAM-dependent_MTases_sf"/>
</dbReference>
<organism evidence="1 2">
    <name type="scientific">Flavihumibacter petaseus NBRC 106054</name>
    <dbReference type="NCBI Taxonomy" id="1220578"/>
    <lineage>
        <taxon>Bacteria</taxon>
        <taxon>Pseudomonadati</taxon>
        <taxon>Bacteroidota</taxon>
        <taxon>Chitinophagia</taxon>
        <taxon>Chitinophagales</taxon>
        <taxon>Chitinophagaceae</taxon>
        <taxon>Flavihumibacter</taxon>
    </lineage>
</organism>
<name>A0A0E9MZ02_9BACT</name>
<gene>
    <name evidence="1" type="ORF">FPE01S_02_00470</name>
</gene>
<dbReference type="Pfam" id="PF13578">
    <property type="entry name" value="Methyltransf_24"/>
    <property type="match status" value="1"/>
</dbReference>
<dbReference type="STRING" id="1220578.FPE01S_02_00470"/>
<comment type="caution">
    <text evidence="1">The sequence shown here is derived from an EMBL/GenBank/DDBJ whole genome shotgun (WGS) entry which is preliminary data.</text>
</comment>
<proteinExistence type="predicted"/>
<keyword evidence="1" id="KW-0808">Transferase</keyword>
<protein>
    <submittedName>
        <fullName evidence="1">Putative methyltransferase</fullName>
    </submittedName>
</protein>
<dbReference type="SUPFAM" id="SSF53335">
    <property type="entry name" value="S-adenosyl-L-methionine-dependent methyltransferases"/>
    <property type="match status" value="1"/>
</dbReference>
<dbReference type="GO" id="GO:0032259">
    <property type="term" value="P:methylation"/>
    <property type="evidence" value="ECO:0007669"/>
    <property type="project" value="UniProtKB-KW"/>
</dbReference>
<dbReference type="Proteomes" id="UP000033121">
    <property type="component" value="Unassembled WGS sequence"/>
</dbReference>
<evidence type="ECO:0000313" key="1">
    <source>
        <dbReference type="EMBL" id="GAO42942.1"/>
    </source>
</evidence>
<dbReference type="AlphaFoldDB" id="A0A0E9MZ02"/>
<reference evidence="1 2" key="1">
    <citation type="submission" date="2015-04" db="EMBL/GenBank/DDBJ databases">
        <title>Whole genome shotgun sequence of Flavihumibacter petaseus NBRC 106054.</title>
        <authorList>
            <person name="Miyazawa S."/>
            <person name="Hosoyama A."/>
            <person name="Hashimoto M."/>
            <person name="Noguchi M."/>
            <person name="Tsuchikane K."/>
            <person name="Ohji S."/>
            <person name="Yamazoe A."/>
            <person name="Ichikawa N."/>
            <person name="Kimura A."/>
            <person name="Fujita N."/>
        </authorList>
    </citation>
    <scope>NUCLEOTIDE SEQUENCE [LARGE SCALE GENOMIC DNA]</scope>
    <source>
        <strain evidence="1 2">NBRC 106054</strain>
    </source>
</reference>
<keyword evidence="1" id="KW-0489">Methyltransferase</keyword>
<evidence type="ECO:0000313" key="2">
    <source>
        <dbReference type="Proteomes" id="UP000033121"/>
    </source>
</evidence>
<keyword evidence="2" id="KW-1185">Reference proteome</keyword>
<dbReference type="OrthoDB" id="5464618at2"/>